<evidence type="ECO:0000313" key="7">
    <source>
        <dbReference type="EMBL" id="CAF3406298.1"/>
    </source>
</evidence>
<evidence type="ECO:0000313" key="15">
    <source>
        <dbReference type="Proteomes" id="UP000663873"/>
    </source>
</evidence>
<dbReference type="Gene3D" id="3.40.50.300">
    <property type="entry name" value="P-loop containing nucleotide triphosphate hydrolases"/>
    <property type="match status" value="1"/>
</dbReference>
<dbReference type="Gene3D" id="3.30.170.10">
    <property type="entry name" value="Cyclin-dependent kinase, regulatory subunit"/>
    <property type="match status" value="1"/>
</dbReference>
<dbReference type="PANTHER" id="PTHR24072">
    <property type="entry name" value="RHO FAMILY GTPASE"/>
    <property type="match status" value="1"/>
</dbReference>
<dbReference type="Proteomes" id="UP000663825">
    <property type="component" value="Unassembled WGS sequence"/>
</dbReference>
<evidence type="ECO:0000313" key="11">
    <source>
        <dbReference type="EMBL" id="CAF4160565.1"/>
    </source>
</evidence>
<evidence type="ECO:0000313" key="10">
    <source>
        <dbReference type="EMBL" id="CAF3777471.1"/>
    </source>
</evidence>
<dbReference type="FunFam" id="3.30.170.10:FF:000001">
    <property type="entry name" value="Cyclin-dependent kinases regulatory subunit"/>
    <property type="match status" value="1"/>
</dbReference>
<dbReference type="SUPFAM" id="SSF55637">
    <property type="entry name" value="Cell cycle regulatory proteins"/>
    <property type="match status" value="1"/>
</dbReference>
<dbReference type="SMART" id="SM01084">
    <property type="entry name" value="CKS"/>
    <property type="match status" value="1"/>
</dbReference>
<dbReference type="PROSITE" id="PS51419">
    <property type="entry name" value="RAB"/>
    <property type="match status" value="1"/>
</dbReference>
<dbReference type="NCBIfam" id="TIGR00231">
    <property type="entry name" value="small_GTP"/>
    <property type="match status" value="1"/>
</dbReference>
<proteinExistence type="inferred from homology"/>
<comment type="caution">
    <text evidence="10">The sequence shown here is derived from an EMBL/GenBank/DDBJ whole genome shotgun (WGS) entry which is preliminary data.</text>
</comment>
<dbReference type="Proteomes" id="UP000663873">
    <property type="component" value="Unassembled WGS sequence"/>
</dbReference>
<evidence type="ECO:0000256" key="6">
    <source>
        <dbReference type="RuleBase" id="RU311113"/>
    </source>
</evidence>
<dbReference type="Proteomes" id="UP000663838">
    <property type="component" value="Unassembled WGS sequence"/>
</dbReference>
<dbReference type="InterPro" id="IPR000789">
    <property type="entry name" value="Cyclin-dep_kinase_reg-sub"/>
</dbReference>
<protein>
    <recommendedName>
        <fullName evidence="6">Cyclin-dependent kinases regulatory subunit</fullName>
    </recommendedName>
</protein>
<evidence type="ECO:0000256" key="1">
    <source>
        <dbReference type="ARBA" id="ARBA00007782"/>
    </source>
</evidence>
<dbReference type="GO" id="GO:0051301">
    <property type="term" value="P:cell division"/>
    <property type="evidence" value="ECO:0007669"/>
    <property type="project" value="UniProtKB-UniRule"/>
</dbReference>
<evidence type="ECO:0000256" key="4">
    <source>
        <dbReference type="ARBA" id="ARBA00023134"/>
    </source>
</evidence>
<dbReference type="InterPro" id="IPR036858">
    <property type="entry name" value="Cyclin-dep_kinase_reg-sub_sf"/>
</dbReference>
<dbReference type="Proteomes" id="UP000663862">
    <property type="component" value="Unassembled WGS sequence"/>
</dbReference>
<organism evidence="10 14">
    <name type="scientific">Rotaria socialis</name>
    <dbReference type="NCBI Taxonomy" id="392032"/>
    <lineage>
        <taxon>Eukaryota</taxon>
        <taxon>Metazoa</taxon>
        <taxon>Spiralia</taxon>
        <taxon>Gnathifera</taxon>
        <taxon>Rotifera</taxon>
        <taxon>Eurotatoria</taxon>
        <taxon>Bdelloidea</taxon>
        <taxon>Philodinida</taxon>
        <taxon>Philodinidae</taxon>
        <taxon>Rotaria</taxon>
    </lineage>
</organism>
<dbReference type="Proteomes" id="UP000663869">
    <property type="component" value="Unassembled WGS sequence"/>
</dbReference>
<dbReference type="InterPro" id="IPR001806">
    <property type="entry name" value="Small_GTPase"/>
</dbReference>
<comment type="function">
    <text evidence="6">Binds to the catalytic subunit of the cyclin dependent kinases and is essential for their biological function.</text>
</comment>
<dbReference type="EMBL" id="CAJNYU010001571">
    <property type="protein sequence ID" value="CAF3449968.1"/>
    <property type="molecule type" value="Genomic_DNA"/>
</dbReference>
<keyword evidence="5 6" id="KW-0131">Cell cycle</keyword>
<dbReference type="SUPFAM" id="SSF52540">
    <property type="entry name" value="P-loop containing nucleoside triphosphate hydrolases"/>
    <property type="match status" value="1"/>
</dbReference>
<comment type="similarity">
    <text evidence="1 6">Belongs to the CKS family.</text>
</comment>
<dbReference type="GO" id="GO:0005525">
    <property type="term" value="F:GTP binding"/>
    <property type="evidence" value="ECO:0007669"/>
    <property type="project" value="UniProtKB-KW"/>
</dbReference>
<dbReference type="GO" id="GO:0007264">
    <property type="term" value="P:small GTPase-mediated signal transduction"/>
    <property type="evidence" value="ECO:0007669"/>
    <property type="project" value="InterPro"/>
</dbReference>
<dbReference type="InterPro" id="IPR003578">
    <property type="entry name" value="Small_GTPase_Rho"/>
</dbReference>
<dbReference type="SMART" id="SM00173">
    <property type="entry name" value="RAS"/>
    <property type="match status" value="1"/>
</dbReference>
<dbReference type="SMART" id="SM00175">
    <property type="entry name" value="RAB"/>
    <property type="match status" value="1"/>
</dbReference>
<dbReference type="Proteomes" id="UP000663865">
    <property type="component" value="Unassembled WGS sequence"/>
</dbReference>
<evidence type="ECO:0000256" key="5">
    <source>
        <dbReference type="ARBA" id="ARBA00023306"/>
    </source>
</evidence>
<dbReference type="InterPro" id="IPR005225">
    <property type="entry name" value="Small_GTP-bd"/>
</dbReference>
<dbReference type="PROSITE" id="PS00945">
    <property type="entry name" value="CKS_2"/>
    <property type="match status" value="1"/>
</dbReference>
<gene>
    <name evidence="8" type="ORF">FME351_LOCUS13327</name>
    <name evidence="10" type="ORF">KIK155_LOCUS31175</name>
    <name evidence="9" type="ORF">LUA448_LOCUS25507</name>
    <name evidence="7" type="ORF">TIS948_LOCUS28168</name>
    <name evidence="13" type="ORF">TOA249_LOCUS14859</name>
    <name evidence="12" type="ORF">TSG867_LOCUS15276</name>
    <name evidence="11" type="ORF">UJA718_LOCUS4038</name>
</gene>
<evidence type="ECO:0000256" key="2">
    <source>
        <dbReference type="ARBA" id="ARBA00022618"/>
    </source>
</evidence>
<dbReference type="Pfam" id="PF01111">
    <property type="entry name" value="CKS"/>
    <property type="match status" value="1"/>
</dbReference>
<evidence type="ECO:0000313" key="13">
    <source>
        <dbReference type="EMBL" id="CAF4663936.1"/>
    </source>
</evidence>
<dbReference type="Pfam" id="PF00071">
    <property type="entry name" value="Ras"/>
    <property type="match status" value="1"/>
</dbReference>
<dbReference type="EMBL" id="CAJOBP010000315">
    <property type="protein sequence ID" value="CAF4160565.1"/>
    <property type="molecule type" value="Genomic_DNA"/>
</dbReference>
<sequence>MTNKLNPHQSVPIKLVIVGDGTVGKTCMLMSFTSNAFPEEYVPTVFDNYTSNVVVDNVKVSLGLWDTAGQEDYDRLRPLSYPQTDVFVLCFSVISPTSFTNITNKWMPEIRHHCPDTPVILCGTKIDLREDREFVNQLQRQTLQPIKREQGQRLCKKIRAFKYVECSALTQKGLKQVFDDAVRSVLSPKTNKVSKPSYLILCKRKITMPVKEIFYSETYKDDMYEYRHVILPPEQAQLVPRTHLLTETEWRNLGLQMSAGWIHFMLHNPEPHVLLFRRPIKSN</sequence>
<dbReference type="EMBL" id="CAJNYV010005748">
    <property type="protein sequence ID" value="CAF3777471.1"/>
    <property type="molecule type" value="Genomic_DNA"/>
</dbReference>
<dbReference type="CDD" id="cd00157">
    <property type="entry name" value="Rho"/>
    <property type="match status" value="1"/>
</dbReference>
<dbReference type="EMBL" id="CAJNYD010003383">
    <property type="protein sequence ID" value="CAF3504650.1"/>
    <property type="molecule type" value="Genomic_DNA"/>
</dbReference>
<evidence type="ECO:0000313" key="9">
    <source>
        <dbReference type="EMBL" id="CAF3504650.1"/>
    </source>
</evidence>
<dbReference type="EMBL" id="CAJNXB010005068">
    <property type="protein sequence ID" value="CAF3406298.1"/>
    <property type="molecule type" value="Genomic_DNA"/>
</dbReference>
<dbReference type="GO" id="GO:0016538">
    <property type="term" value="F:cyclin-dependent protein serine/threonine kinase regulator activity"/>
    <property type="evidence" value="ECO:0007669"/>
    <property type="project" value="InterPro"/>
</dbReference>
<evidence type="ECO:0000313" key="8">
    <source>
        <dbReference type="EMBL" id="CAF3449968.1"/>
    </source>
</evidence>
<keyword evidence="2 6" id="KW-0132">Cell division</keyword>
<dbReference type="Proteomes" id="UP000663833">
    <property type="component" value="Unassembled WGS sequence"/>
</dbReference>
<dbReference type="SMART" id="SM00176">
    <property type="entry name" value="RAN"/>
    <property type="match status" value="1"/>
</dbReference>
<dbReference type="SMART" id="SM00174">
    <property type="entry name" value="RHO"/>
    <property type="match status" value="1"/>
</dbReference>
<reference evidence="10" key="1">
    <citation type="submission" date="2021-02" db="EMBL/GenBank/DDBJ databases">
        <authorList>
            <person name="Nowell W R."/>
        </authorList>
    </citation>
    <scope>NUCLEOTIDE SEQUENCE</scope>
</reference>
<name>A0A819A1B6_9BILA</name>
<keyword evidence="15" id="KW-1185">Reference proteome</keyword>
<keyword evidence="4" id="KW-0342">GTP-binding</keyword>
<dbReference type="PROSITE" id="PS51421">
    <property type="entry name" value="RAS"/>
    <property type="match status" value="1"/>
</dbReference>
<dbReference type="PRINTS" id="PR00449">
    <property type="entry name" value="RASTRNSFRMNG"/>
</dbReference>
<dbReference type="PROSITE" id="PS51420">
    <property type="entry name" value="RHO"/>
    <property type="match status" value="1"/>
</dbReference>
<evidence type="ECO:0000313" key="14">
    <source>
        <dbReference type="Proteomes" id="UP000663865"/>
    </source>
</evidence>
<keyword evidence="3" id="KW-0547">Nucleotide-binding</keyword>
<dbReference type="EMBL" id="CAJOBS010000941">
    <property type="protein sequence ID" value="CAF4663936.1"/>
    <property type="molecule type" value="Genomic_DNA"/>
</dbReference>
<evidence type="ECO:0000313" key="12">
    <source>
        <dbReference type="EMBL" id="CAF4430263.1"/>
    </source>
</evidence>
<dbReference type="EMBL" id="CAJOBQ010000884">
    <property type="protein sequence ID" value="CAF4430263.1"/>
    <property type="molecule type" value="Genomic_DNA"/>
</dbReference>
<dbReference type="FunFam" id="3.40.50.300:FF:000118">
    <property type="entry name" value="Rho-related GTP-binding protein RhoG"/>
    <property type="match status" value="1"/>
</dbReference>
<dbReference type="AlphaFoldDB" id="A0A819A1B6"/>
<dbReference type="InterPro" id="IPR027417">
    <property type="entry name" value="P-loop_NTPase"/>
</dbReference>
<evidence type="ECO:0000256" key="3">
    <source>
        <dbReference type="ARBA" id="ARBA00022741"/>
    </source>
</evidence>
<accession>A0A819A1B6</accession>
<dbReference type="GO" id="GO:0003924">
    <property type="term" value="F:GTPase activity"/>
    <property type="evidence" value="ECO:0007669"/>
    <property type="project" value="InterPro"/>
</dbReference>
<dbReference type="OrthoDB" id="8830751at2759"/>